<comment type="caution">
    <text evidence="3">The sequence shown here is derived from an EMBL/GenBank/DDBJ whole genome shotgun (WGS) entry which is preliminary data.</text>
</comment>
<dbReference type="GO" id="GO:0036374">
    <property type="term" value="F:glutathione hydrolase activity"/>
    <property type="evidence" value="ECO:0007669"/>
    <property type="project" value="InterPro"/>
</dbReference>
<dbReference type="OrthoDB" id="2015213at2759"/>
<evidence type="ECO:0000313" key="3">
    <source>
        <dbReference type="EMBL" id="GER48974.1"/>
    </source>
</evidence>
<dbReference type="PRINTS" id="PR01210">
    <property type="entry name" value="GGTRANSPTASE"/>
</dbReference>
<organism evidence="3 4">
    <name type="scientific">Striga asiatica</name>
    <name type="common">Asiatic witchweed</name>
    <name type="synonym">Buchnera asiatica</name>
    <dbReference type="NCBI Taxonomy" id="4170"/>
    <lineage>
        <taxon>Eukaryota</taxon>
        <taxon>Viridiplantae</taxon>
        <taxon>Streptophyta</taxon>
        <taxon>Embryophyta</taxon>
        <taxon>Tracheophyta</taxon>
        <taxon>Spermatophyta</taxon>
        <taxon>Magnoliopsida</taxon>
        <taxon>eudicotyledons</taxon>
        <taxon>Gunneridae</taxon>
        <taxon>Pentapetalae</taxon>
        <taxon>asterids</taxon>
        <taxon>lamiids</taxon>
        <taxon>Lamiales</taxon>
        <taxon>Orobanchaceae</taxon>
        <taxon>Buchnereae</taxon>
        <taxon>Striga</taxon>
    </lineage>
</organism>
<dbReference type="EMBL" id="BKCP01008404">
    <property type="protein sequence ID" value="GER48974.1"/>
    <property type="molecule type" value="Genomic_DNA"/>
</dbReference>
<dbReference type="SUPFAM" id="SSF56235">
    <property type="entry name" value="N-terminal nucleophile aminohydrolases (Ntn hydrolases)"/>
    <property type="match status" value="1"/>
</dbReference>
<dbReference type="InterPro" id="IPR029055">
    <property type="entry name" value="Ntn_hydrolases_N"/>
</dbReference>
<dbReference type="InterPro" id="IPR000101">
    <property type="entry name" value="GGT_peptidase"/>
</dbReference>
<dbReference type="InterPro" id="IPR043138">
    <property type="entry name" value="GGT_lsub"/>
</dbReference>
<feature type="binding site" evidence="2">
    <location>
        <begin position="342"/>
        <end position="344"/>
    </location>
    <ligand>
        <name>L-glutamate</name>
        <dbReference type="ChEBI" id="CHEBI:29985"/>
    </ligand>
</feature>
<dbReference type="PANTHER" id="PTHR11686">
    <property type="entry name" value="GAMMA GLUTAMYL TRANSPEPTIDASE"/>
    <property type="match status" value="1"/>
</dbReference>
<accession>A0A5A7QUQ8</accession>
<sequence length="527" mass="56987">MDTELRTPFAGFVGSCQSMACNAVLCLLLLVSFSSLSPRPCTGKSYEVTGKNGVVAADEILCSEIGVDVLKKGGHAVDAAVAAALCLGVTMYKGNATLKAKGPLSIAVPGELAGLNLAWRDYGKLPWNSLVQPAIRLASRGFKISPYLYMQMNKTKSDIMADEGLKSIFTRNGSLLGLGETCRNLKLAETLKEISENVESFYNGSLGQKLADDVRKANGILTREDLRGYKVEVRNPVEVDVMGVKVLSMGPPSTGGPSLALALKHAFAVRMNLGDPAFVDVTSVLRDMLSKDFAQELRKTIDDSKTFDFSHYGGRWNQIHDHGTSHISIVDQERNAVSMTTSINAYFGSTFLSTSTGIVLNNEMDDFSMPQPNDTKNPEVFPPAPTNFVEAGKRPLSSMTPTIIVNKDGTVRGVVGGRGGSNIIAAVAEVLLNYLKRQMDPLSCVVAPRLFHQLIPNVVLYENWTVPTGGHFEVPKEIRNALTKRNHTLQSSSTATMCEFVVHEFINGSSELIAVSDPRKGSFPAGY</sequence>
<feature type="binding site" evidence="2">
    <location>
        <position position="366"/>
    </location>
    <ligand>
        <name>L-glutamate</name>
        <dbReference type="ChEBI" id="CHEBI:29985"/>
    </ligand>
</feature>
<dbReference type="Gene3D" id="1.10.246.130">
    <property type="match status" value="1"/>
</dbReference>
<dbReference type="AlphaFoldDB" id="A0A5A7QUQ8"/>
<proteinExistence type="predicted"/>
<keyword evidence="4" id="KW-1185">Reference proteome</keyword>
<dbReference type="PANTHER" id="PTHR11686:SF34">
    <property type="entry name" value="GLUTATHIONE HYDROLASE 1-RELATED"/>
    <property type="match status" value="1"/>
</dbReference>
<evidence type="ECO:0000256" key="2">
    <source>
        <dbReference type="PIRSR" id="PIRSR600101-2"/>
    </source>
</evidence>
<dbReference type="InterPro" id="IPR043137">
    <property type="entry name" value="GGT_ssub_C"/>
</dbReference>
<reference evidence="4" key="1">
    <citation type="journal article" date="2019" name="Curr. Biol.">
        <title>Genome Sequence of Striga asiatica Provides Insight into the Evolution of Plant Parasitism.</title>
        <authorList>
            <person name="Yoshida S."/>
            <person name="Kim S."/>
            <person name="Wafula E.K."/>
            <person name="Tanskanen J."/>
            <person name="Kim Y.M."/>
            <person name="Honaas L."/>
            <person name="Yang Z."/>
            <person name="Spallek T."/>
            <person name="Conn C.E."/>
            <person name="Ichihashi Y."/>
            <person name="Cheong K."/>
            <person name="Cui S."/>
            <person name="Der J.P."/>
            <person name="Gundlach H."/>
            <person name="Jiao Y."/>
            <person name="Hori C."/>
            <person name="Ishida J.K."/>
            <person name="Kasahara H."/>
            <person name="Kiba T."/>
            <person name="Kim M.S."/>
            <person name="Koo N."/>
            <person name="Laohavisit A."/>
            <person name="Lee Y.H."/>
            <person name="Lumba S."/>
            <person name="McCourt P."/>
            <person name="Mortimer J.C."/>
            <person name="Mutuku J.M."/>
            <person name="Nomura T."/>
            <person name="Sasaki-Sekimoto Y."/>
            <person name="Seto Y."/>
            <person name="Wang Y."/>
            <person name="Wakatake T."/>
            <person name="Sakakibara H."/>
            <person name="Demura T."/>
            <person name="Yamaguchi S."/>
            <person name="Yoneyama K."/>
            <person name="Manabe R.I."/>
            <person name="Nelson D.C."/>
            <person name="Schulman A.H."/>
            <person name="Timko M.P."/>
            <person name="dePamphilis C.W."/>
            <person name="Choi D."/>
            <person name="Shirasu K."/>
        </authorList>
    </citation>
    <scope>NUCLEOTIDE SEQUENCE [LARGE SCALE GENOMIC DNA]</scope>
    <source>
        <strain evidence="4">cv. UVA1</strain>
    </source>
</reference>
<feature type="binding site" evidence="2">
    <location>
        <position position="420"/>
    </location>
    <ligand>
        <name>L-glutamate</name>
        <dbReference type="ChEBI" id="CHEBI:29985"/>
    </ligand>
</feature>
<dbReference type="GO" id="GO:0006751">
    <property type="term" value="P:glutathione catabolic process"/>
    <property type="evidence" value="ECO:0007669"/>
    <property type="project" value="InterPro"/>
</dbReference>
<evidence type="ECO:0000313" key="4">
    <source>
        <dbReference type="Proteomes" id="UP000325081"/>
    </source>
</evidence>
<feature type="active site" description="Nucleophile" evidence="1">
    <location>
        <position position="324"/>
    </location>
</feature>
<dbReference type="Proteomes" id="UP000325081">
    <property type="component" value="Unassembled WGS sequence"/>
</dbReference>
<evidence type="ECO:0000256" key="1">
    <source>
        <dbReference type="PIRSR" id="PIRSR600101-1"/>
    </source>
</evidence>
<protein>
    <submittedName>
        <fullName evidence="3">Gamma-glutamyltranspeptidase family protein</fullName>
    </submittedName>
</protein>
<dbReference type="GO" id="GO:0005886">
    <property type="term" value="C:plasma membrane"/>
    <property type="evidence" value="ECO:0007669"/>
    <property type="project" value="TreeGrafter"/>
</dbReference>
<dbReference type="Pfam" id="PF01019">
    <property type="entry name" value="G_glu_transpept"/>
    <property type="match status" value="1"/>
</dbReference>
<name>A0A5A7QUQ8_STRAF</name>
<gene>
    <name evidence="3" type="ORF">STAS_26191</name>
</gene>
<dbReference type="Gene3D" id="3.60.20.40">
    <property type="match status" value="1"/>
</dbReference>
<dbReference type="FunFam" id="3.60.20.40:FF:000001">
    <property type="entry name" value="Gamma-glutamyltranspeptidase 1"/>
    <property type="match status" value="1"/>
</dbReference>
<feature type="binding site" evidence="2">
    <location>
        <begin position="397"/>
        <end position="398"/>
    </location>
    <ligand>
        <name>L-glutamate</name>
        <dbReference type="ChEBI" id="CHEBI:29985"/>
    </ligand>
</feature>